<evidence type="ECO:0000313" key="2">
    <source>
        <dbReference type="EMBL" id="MBB6457445.1"/>
    </source>
</evidence>
<name>A0A841QGG6_9PROT</name>
<keyword evidence="1" id="KW-0732">Signal</keyword>
<organism evidence="2 3">
    <name type="scientific">Acetobacter lovaniensis</name>
    <dbReference type="NCBI Taxonomy" id="104100"/>
    <lineage>
        <taxon>Bacteria</taxon>
        <taxon>Pseudomonadati</taxon>
        <taxon>Pseudomonadota</taxon>
        <taxon>Alphaproteobacteria</taxon>
        <taxon>Acetobacterales</taxon>
        <taxon>Acetobacteraceae</taxon>
        <taxon>Acetobacter</taxon>
    </lineage>
</organism>
<dbReference type="RefSeq" id="WP_166114895.1">
    <property type="nucleotide sequence ID" value="NZ_BAABDB010000036.1"/>
</dbReference>
<feature type="chain" id="PRO_5032352301" evidence="1">
    <location>
        <begin position="20"/>
        <end position="180"/>
    </location>
</feature>
<dbReference type="EMBL" id="JACHIE010000008">
    <property type="protein sequence ID" value="MBB6457445.1"/>
    <property type="molecule type" value="Genomic_DNA"/>
</dbReference>
<feature type="signal peptide" evidence="1">
    <location>
        <begin position="1"/>
        <end position="19"/>
    </location>
</feature>
<keyword evidence="3" id="KW-1185">Reference proteome</keyword>
<protein>
    <submittedName>
        <fullName evidence="2">Uncharacterized protein</fullName>
    </submittedName>
</protein>
<dbReference type="Proteomes" id="UP000578000">
    <property type="component" value="Unassembled WGS sequence"/>
</dbReference>
<gene>
    <name evidence="2" type="ORF">HNR55_002041</name>
</gene>
<evidence type="ECO:0000313" key="3">
    <source>
        <dbReference type="Proteomes" id="UP000578000"/>
    </source>
</evidence>
<reference evidence="2 3" key="1">
    <citation type="submission" date="2020-08" db="EMBL/GenBank/DDBJ databases">
        <title>Genomic Encyclopedia of Type Strains, Phase IV (KMG-IV): sequencing the most valuable type-strain genomes for metagenomic binning, comparative biology and taxonomic classification.</title>
        <authorList>
            <person name="Goeker M."/>
        </authorList>
    </citation>
    <scope>NUCLEOTIDE SEQUENCE [LARGE SCALE GENOMIC DNA]</scope>
    <source>
        <strain evidence="2 3">DSM 4491</strain>
    </source>
</reference>
<comment type="caution">
    <text evidence="2">The sequence shown here is derived from an EMBL/GenBank/DDBJ whole genome shotgun (WGS) entry which is preliminary data.</text>
</comment>
<dbReference type="AlphaFoldDB" id="A0A841QGG6"/>
<proteinExistence type="predicted"/>
<sequence length="180" mass="17595">MNKALLLSFISPLFSVLNAIVPSIAGSKLATSASIAQTAVKSAVTAIDGGVDHLQAAFANFETRNPVVAASVTEFVTLSKSLGVALPTQDAIVTHVKAAVADLAGILVPQVAPATPVPAAVTVTAPAVTAATPNATSVEDQGGDAASTVEATSSKTTDDDAASAIAATSAVVMAASTPTA</sequence>
<evidence type="ECO:0000256" key="1">
    <source>
        <dbReference type="SAM" id="SignalP"/>
    </source>
</evidence>
<accession>A0A841QGG6</accession>